<dbReference type="Proteomes" id="UP000788993">
    <property type="component" value="Unassembled WGS sequence"/>
</dbReference>
<dbReference type="PANTHER" id="PTHR23509">
    <property type="entry name" value="PA-PL1 PHOSPHOLIPASE FAMILY"/>
    <property type="match status" value="1"/>
</dbReference>
<proteinExistence type="predicted"/>
<dbReference type="GO" id="GO:0032048">
    <property type="term" value="P:cardiolipin metabolic process"/>
    <property type="evidence" value="ECO:0007669"/>
    <property type="project" value="EnsemblFungi"/>
</dbReference>
<keyword evidence="2" id="KW-1185">Reference proteome</keyword>
<reference evidence="1" key="1">
    <citation type="journal article" date="2021" name="Open Biol.">
        <title>Shared evolutionary footprints suggest mitochondrial oxidative damage underlies multiple complex I losses in fungi.</title>
        <authorList>
            <person name="Schikora-Tamarit M.A."/>
            <person name="Marcet-Houben M."/>
            <person name="Nosek J."/>
            <person name="Gabaldon T."/>
        </authorList>
    </citation>
    <scope>NUCLEOTIDE SEQUENCE</scope>
    <source>
        <strain evidence="1">NCAIM Y.01608</strain>
    </source>
</reference>
<accession>A0A1B7SCN8</accession>
<dbReference type="SMART" id="SM01127">
    <property type="entry name" value="DDHD"/>
    <property type="match status" value="1"/>
</dbReference>
<dbReference type="InterPro" id="IPR004177">
    <property type="entry name" value="DDHD_dom"/>
</dbReference>
<protein>
    <submittedName>
        <fullName evidence="1">Uncharacterized protein</fullName>
    </submittedName>
</protein>
<name>A0A1B7SCN8_9ASCO</name>
<dbReference type="GO" id="GO:0005759">
    <property type="term" value="C:mitochondrial matrix"/>
    <property type="evidence" value="ECO:0007669"/>
    <property type="project" value="EnsemblFungi"/>
</dbReference>
<organism evidence="1 2">
    <name type="scientific">Ogataea polymorpha</name>
    <dbReference type="NCBI Taxonomy" id="460523"/>
    <lineage>
        <taxon>Eukaryota</taxon>
        <taxon>Fungi</taxon>
        <taxon>Dikarya</taxon>
        <taxon>Ascomycota</taxon>
        <taxon>Saccharomycotina</taxon>
        <taxon>Pichiomycetes</taxon>
        <taxon>Pichiales</taxon>
        <taxon>Pichiaceae</taxon>
        <taxon>Ogataea</taxon>
    </lineage>
</organism>
<dbReference type="AlphaFoldDB" id="A0A1B7SCN8"/>
<dbReference type="InterPro" id="IPR058055">
    <property type="entry name" value="PA-PLA1"/>
</dbReference>
<dbReference type="GO" id="GO:0008970">
    <property type="term" value="F:phospholipase A1 activity"/>
    <property type="evidence" value="ECO:0007669"/>
    <property type="project" value="EnsemblFungi"/>
</dbReference>
<comment type="caution">
    <text evidence="1">The sequence shown here is derived from an EMBL/GenBank/DDBJ whole genome shotgun (WGS) entry which is preliminary data.</text>
</comment>
<dbReference type="SUPFAM" id="SSF53474">
    <property type="entry name" value="alpha/beta-Hydrolases"/>
    <property type="match status" value="1"/>
</dbReference>
<evidence type="ECO:0000313" key="2">
    <source>
        <dbReference type="Proteomes" id="UP000788993"/>
    </source>
</evidence>
<dbReference type="GO" id="GO:0046337">
    <property type="term" value="P:phosphatidylethanolamine metabolic process"/>
    <property type="evidence" value="ECO:0007669"/>
    <property type="project" value="EnsemblFungi"/>
</dbReference>
<reference evidence="1" key="2">
    <citation type="submission" date="2021-01" db="EMBL/GenBank/DDBJ databases">
        <authorList>
            <person name="Schikora-Tamarit M.A."/>
        </authorList>
    </citation>
    <scope>NUCLEOTIDE SEQUENCE</scope>
    <source>
        <strain evidence="1">NCAIM Y.01608</strain>
    </source>
</reference>
<dbReference type="Pfam" id="PF23465">
    <property type="entry name" value="DUF7131"/>
    <property type="match status" value="1"/>
</dbReference>
<dbReference type="Pfam" id="PF23463">
    <property type="entry name" value="WWE_2"/>
    <property type="match status" value="1"/>
</dbReference>
<dbReference type="EMBL" id="JAEUBD010000146">
    <property type="protein sequence ID" value="KAH3676782.1"/>
    <property type="molecule type" value="Genomic_DNA"/>
</dbReference>
<sequence>MRFLFAIRRYSTPSAAIRWFYATDIPVSKPRGFDYKQTERPRKFIPFARTDSDNLEAAFLSWQKGGSPREVAVNEDQLFDCNLEQMIMRPAYWEGPAYEIRRGLWFLDNMPLPAPISDQLEQKYRELGPYNESQASNEPLTAEITSEVNLYEREGKKWPFEKATDFEKEDKIAVFKDHKTAFMISKGSKVGKLQIKNFYKLPAQQVLGADTVTRGYEKAEPKKTEEAREEKMDEEKDLLTSWMKSWTGQASNERFQKDMEADYTSPNFIANSGDREVDHLILCIHGIGQTLSYRFSSINFAHDCNNMRRQFKQLFTQNPKYVKMAYSEDEIARHKNDGKLSNCKVQVLPIIWRFDVDFSLDKVFDEYEQDGHLRLPTLNQINIDAITPLRHLAADVVMDILLFYEPRFKQQILSSVVKYANAIYDKYMERHPQFDGKISLLGHSLGSAICLDILCSQPDSVEDIDPQKHLKFPVENFFGLGSPNGVFKLIQGHNIRARDSAGRNNVSSPKVNNYYNIFYPTDPVAYRVEPLVHSLLAGIKPETISFEDDSLNSQIQSLAELPNNLINNEYLRRAINFAGLGDAAQLGEKQDKNPKLSEQKEIPDNVRKLLEGLNRTGRVDYSLPQGYFDIDLISAVGSHIQYFDDRDVIGFLLRQLWPPKKQ</sequence>
<dbReference type="Pfam" id="PF02862">
    <property type="entry name" value="DDHD"/>
    <property type="match status" value="2"/>
</dbReference>
<dbReference type="RefSeq" id="XP_018209213.1">
    <property type="nucleotide sequence ID" value="XM_018354910.1"/>
</dbReference>
<dbReference type="InterPro" id="IPR029058">
    <property type="entry name" value="AB_hydrolase_fold"/>
</dbReference>
<dbReference type="InterPro" id="IPR055555">
    <property type="entry name" value="PA-PLA1_DUF7131"/>
</dbReference>
<evidence type="ECO:0000313" key="1">
    <source>
        <dbReference type="EMBL" id="KAH3676782.1"/>
    </source>
</evidence>
<dbReference type="PANTHER" id="PTHR23509:SF10">
    <property type="entry name" value="LD21067P"/>
    <property type="match status" value="1"/>
</dbReference>
<dbReference type="PROSITE" id="PS51043">
    <property type="entry name" value="DDHD"/>
    <property type="match status" value="1"/>
</dbReference>
<gene>
    <name evidence="1" type="ORF">OGATHE_001272</name>
</gene>
<dbReference type="GO" id="GO:0046872">
    <property type="term" value="F:metal ion binding"/>
    <property type="evidence" value="ECO:0007669"/>
    <property type="project" value="InterPro"/>
</dbReference>
<dbReference type="InterPro" id="IPR057826">
    <property type="entry name" value="WWE_C20G8.02"/>
</dbReference>